<dbReference type="Proteomes" id="UP000199139">
    <property type="component" value="Unassembled WGS sequence"/>
</dbReference>
<dbReference type="EMBL" id="FPAI01000001">
    <property type="protein sequence ID" value="SFS36573.1"/>
    <property type="molecule type" value="Genomic_DNA"/>
</dbReference>
<feature type="domain" description="VTC" evidence="1">
    <location>
        <begin position="5"/>
        <end position="220"/>
    </location>
</feature>
<proteinExistence type="predicted"/>
<evidence type="ECO:0000313" key="5">
    <source>
        <dbReference type="Proteomes" id="UP000321773"/>
    </source>
</evidence>
<reference evidence="2 5" key="2">
    <citation type="submission" date="2019-07" db="EMBL/GenBank/DDBJ databases">
        <title>Whole genome shotgun sequence of Halolactibacillus miurensis NBRC 100873.</title>
        <authorList>
            <person name="Hosoyama A."/>
            <person name="Uohara A."/>
            <person name="Ohji S."/>
            <person name="Ichikawa N."/>
        </authorList>
    </citation>
    <scope>NUCLEOTIDE SEQUENCE [LARGE SCALE GENOMIC DNA]</scope>
    <source>
        <strain evidence="2 5">NBRC 100873</strain>
    </source>
</reference>
<evidence type="ECO:0000313" key="3">
    <source>
        <dbReference type="EMBL" id="SFS36573.1"/>
    </source>
</evidence>
<dbReference type="InterPro" id="IPR042267">
    <property type="entry name" value="VTC_sf"/>
</dbReference>
<dbReference type="Gene3D" id="3.20.100.30">
    <property type="entry name" value="VTC, catalytic tunnel domain"/>
    <property type="match status" value="1"/>
</dbReference>
<evidence type="ECO:0000313" key="2">
    <source>
        <dbReference type="EMBL" id="GEM03048.1"/>
    </source>
</evidence>
<organism evidence="3 4">
    <name type="scientific">Halolactibacillus miurensis</name>
    <dbReference type="NCBI Taxonomy" id="306541"/>
    <lineage>
        <taxon>Bacteria</taxon>
        <taxon>Bacillati</taxon>
        <taxon>Bacillota</taxon>
        <taxon>Bacilli</taxon>
        <taxon>Bacillales</taxon>
        <taxon>Bacillaceae</taxon>
        <taxon>Halolactibacillus</taxon>
    </lineage>
</organism>
<dbReference type="STRING" id="306541.SAMN05421668_101274"/>
<accession>A0A1I6P8Q8</accession>
<evidence type="ECO:0000313" key="4">
    <source>
        <dbReference type="Proteomes" id="UP000199139"/>
    </source>
</evidence>
<sequence length="226" mass="27364">MLKGRHELKHIISMSDYYILRKKLQHLLTTDCHANDNGRYHIRSLYFDNHEHNILDEKKEGYLNRDKYRIRLYDHNHHHLFLERKSKRHNQTFKTKACLTTPDYQRLMTGEVDWMTQHKDQLIKDFYQEITLRQLKPQTVIDYQREAFTYPYGKVRITFDSHVQSSLYNIDMLNRYLPMVNCLEPNEVILEVKYDDYLPSVIKPLIQFPDTKQDACSKFQLSQMYG</sequence>
<dbReference type="OrthoDB" id="9784042at2"/>
<name>A0A1I6P8Q8_9BACI</name>
<dbReference type="EMBL" id="BJWJ01000001">
    <property type="protein sequence ID" value="GEM03048.1"/>
    <property type="molecule type" value="Genomic_DNA"/>
</dbReference>
<dbReference type="Pfam" id="PF09359">
    <property type="entry name" value="VTC"/>
    <property type="match status" value="1"/>
</dbReference>
<dbReference type="GO" id="GO:0006799">
    <property type="term" value="P:polyphosphate biosynthetic process"/>
    <property type="evidence" value="ECO:0007669"/>
    <property type="project" value="UniProtKB-ARBA"/>
</dbReference>
<dbReference type="CDD" id="cd07750">
    <property type="entry name" value="PolyPPase_VTC_like"/>
    <property type="match status" value="1"/>
</dbReference>
<evidence type="ECO:0000259" key="1">
    <source>
        <dbReference type="Pfam" id="PF09359"/>
    </source>
</evidence>
<dbReference type="Proteomes" id="UP000321773">
    <property type="component" value="Unassembled WGS sequence"/>
</dbReference>
<keyword evidence="5" id="KW-1185">Reference proteome</keyword>
<dbReference type="AlphaFoldDB" id="A0A1I6P8Q8"/>
<reference evidence="3 4" key="1">
    <citation type="submission" date="2016-10" db="EMBL/GenBank/DDBJ databases">
        <authorList>
            <person name="de Groot N.N."/>
        </authorList>
    </citation>
    <scope>NUCLEOTIDE SEQUENCE [LARGE SCALE GENOMIC DNA]</scope>
    <source>
        <strain evidence="3 4">DSM 17074</strain>
    </source>
</reference>
<dbReference type="RefSeq" id="WP_062319600.1">
    <property type="nucleotide sequence ID" value="NZ_BJWJ01000001.1"/>
</dbReference>
<dbReference type="InterPro" id="IPR018966">
    <property type="entry name" value="VTC_domain"/>
</dbReference>
<gene>
    <name evidence="2" type="ORF">HMI01_00360</name>
    <name evidence="3" type="ORF">SAMN05421668_101274</name>
</gene>
<protein>
    <submittedName>
        <fullName evidence="2">Molecular chaperone</fullName>
    </submittedName>
    <submittedName>
        <fullName evidence="3">VTC domain-containing protein</fullName>
    </submittedName>
</protein>